<accession>A0A2S6C043</accession>
<evidence type="ECO:0008006" key="3">
    <source>
        <dbReference type="Google" id="ProtNLM"/>
    </source>
</evidence>
<gene>
    <name evidence="1" type="ORF">CBER1_11749</name>
</gene>
<dbReference type="SUPFAM" id="SSF52047">
    <property type="entry name" value="RNI-like"/>
    <property type="match status" value="1"/>
</dbReference>
<proteinExistence type="predicted"/>
<evidence type="ECO:0000313" key="1">
    <source>
        <dbReference type="EMBL" id="PPJ53081.1"/>
    </source>
</evidence>
<comment type="caution">
    <text evidence="1">The sequence shown here is derived from an EMBL/GenBank/DDBJ whole genome shotgun (WGS) entry which is preliminary data.</text>
</comment>
<evidence type="ECO:0000313" key="2">
    <source>
        <dbReference type="Proteomes" id="UP000237631"/>
    </source>
</evidence>
<keyword evidence="2" id="KW-1185">Reference proteome</keyword>
<dbReference type="OrthoDB" id="5279008at2759"/>
<dbReference type="InterPro" id="IPR032675">
    <property type="entry name" value="LRR_dom_sf"/>
</dbReference>
<protein>
    <recommendedName>
        <fullName evidence="3">F-box domain-containing protein</fullName>
    </recommendedName>
</protein>
<dbReference type="EMBL" id="PNEN01001609">
    <property type="protein sequence ID" value="PPJ53081.1"/>
    <property type="molecule type" value="Genomic_DNA"/>
</dbReference>
<sequence>MAEGTAPDTKGLVVSNKPLAAKVTNMDGRNFLGSLAAELHIAIAEECDEKTLLNLRRVCRSLAEDTNDVFVKGFFGTTHHELTVESMEKLCAITRIPSIARHIHTLSLDIGQRHWRPNESQNIHRELPHWRAKKQGTLRVQSWRHSRKTAIDFHLLTTALLQSNHTLRKLSIRLDEVHVDPVFAAQDLSSEDRERLGQVCSTLETLDVVLHHDEDPAAFAQVDELYGLLRVSSLQAFSVASYGYAGVTHLYQTLGATQLRSLQLQDESFSTSADLIEVLEHYHESLERLSLRGVTNHDTNRWPTVLQYIRDNMSLEELNVYCVDAYFGYHQFGTEGIVRFTLRLQPSAMKERLTELLVPFSDETEDF</sequence>
<dbReference type="Proteomes" id="UP000237631">
    <property type="component" value="Unassembled WGS sequence"/>
</dbReference>
<organism evidence="1 2">
    <name type="scientific">Cercospora berteroae</name>
    <dbReference type="NCBI Taxonomy" id="357750"/>
    <lineage>
        <taxon>Eukaryota</taxon>
        <taxon>Fungi</taxon>
        <taxon>Dikarya</taxon>
        <taxon>Ascomycota</taxon>
        <taxon>Pezizomycotina</taxon>
        <taxon>Dothideomycetes</taxon>
        <taxon>Dothideomycetidae</taxon>
        <taxon>Mycosphaerellales</taxon>
        <taxon>Mycosphaerellaceae</taxon>
        <taxon>Cercospora</taxon>
    </lineage>
</organism>
<dbReference type="AlphaFoldDB" id="A0A2S6C043"/>
<dbReference type="Gene3D" id="3.80.10.10">
    <property type="entry name" value="Ribonuclease Inhibitor"/>
    <property type="match status" value="1"/>
</dbReference>
<name>A0A2S6C043_9PEZI</name>
<reference evidence="2" key="1">
    <citation type="journal article" date="2017" name="bioRxiv">
        <title>Conservation of a gene cluster reveals novel cercosporin biosynthetic mechanisms and extends production to the genus Colletotrichum.</title>
        <authorList>
            <person name="de Jonge R."/>
            <person name="Ebert M.K."/>
            <person name="Huitt-Roehl C.R."/>
            <person name="Pal P."/>
            <person name="Suttle J.C."/>
            <person name="Spanner R.E."/>
            <person name="Neubauer J.D."/>
            <person name="Jurick W.M.II."/>
            <person name="Stott K.A."/>
            <person name="Secor G.A."/>
            <person name="Thomma B.P.H.J."/>
            <person name="Van de Peer Y."/>
            <person name="Townsend C.A."/>
            <person name="Bolton M.D."/>
        </authorList>
    </citation>
    <scope>NUCLEOTIDE SEQUENCE [LARGE SCALE GENOMIC DNA]</scope>
    <source>
        <strain evidence="2">CBS538.71</strain>
    </source>
</reference>